<evidence type="ECO:0000256" key="1">
    <source>
        <dbReference type="SAM" id="MobiDB-lite"/>
    </source>
</evidence>
<organism evidence="3 4">
    <name type="scientific">Apiospora marii</name>
    <dbReference type="NCBI Taxonomy" id="335849"/>
    <lineage>
        <taxon>Eukaryota</taxon>
        <taxon>Fungi</taxon>
        <taxon>Dikarya</taxon>
        <taxon>Ascomycota</taxon>
        <taxon>Pezizomycotina</taxon>
        <taxon>Sordariomycetes</taxon>
        <taxon>Xylariomycetidae</taxon>
        <taxon>Amphisphaeriales</taxon>
        <taxon>Apiosporaceae</taxon>
        <taxon>Apiospora</taxon>
    </lineage>
</organism>
<keyword evidence="4" id="KW-1185">Reference proteome</keyword>
<dbReference type="InterPro" id="IPR055936">
    <property type="entry name" value="DUF7514"/>
</dbReference>
<sequence>MPERHPNISAEVGIVGRLHATCIESIKVVLRRHEEYHSPYQKAFGSLRRVLQSLIVWDLLPSLPGNAKAMEGELRSDLISLIKEAKSITRPAEESEQELDTDDEEYSSSSSDPNSDVQTFQRLVSQMTTFTRCLVDLGIALDCPAKDPRPFHESISADVPALLTPHQPHTWQLLEESPSAPAILLDNEHASLEPEIDILRNRDFYGIETEKIMGIMLNEELTKLYDMEGIERYFTVPPQKSVSHTWAALGIQHILYPSEDVFACPGIPVLTSKAFVRWVSLRILLDPNGHVPLLQNVVQEWPLRHPDTGQPFPVPLPRKCFPSDRDTYIERWCKDARPEACGISKAPLAASRALGLDGPDYVDVLRRTKHSDESGGQRKIK</sequence>
<comment type="caution">
    <text evidence="3">The sequence shown here is derived from an EMBL/GenBank/DDBJ whole genome shotgun (WGS) entry which is preliminary data.</text>
</comment>
<feature type="region of interest" description="Disordered" evidence="1">
    <location>
        <begin position="87"/>
        <end position="116"/>
    </location>
</feature>
<accession>A0ABR1R8N5</accession>
<dbReference type="Pfam" id="PF24355">
    <property type="entry name" value="DUF7514"/>
    <property type="match status" value="1"/>
</dbReference>
<name>A0ABR1R8N5_9PEZI</name>
<feature type="compositionally biased region" description="Acidic residues" evidence="1">
    <location>
        <begin position="94"/>
        <end position="106"/>
    </location>
</feature>
<evidence type="ECO:0000259" key="2">
    <source>
        <dbReference type="Pfam" id="PF24355"/>
    </source>
</evidence>
<dbReference type="EMBL" id="JAQQWI010000018">
    <property type="protein sequence ID" value="KAK8002122.1"/>
    <property type="molecule type" value="Genomic_DNA"/>
</dbReference>
<dbReference type="PANTHER" id="PTHR39611:SF2">
    <property type="entry name" value="HYDROXYPROLINE-RICH GLYCOPROTEIN DZ-HRGP"/>
    <property type="match status" value="1"/>
</dbReference>
<evidence type="ECO:0000313" key="3">
    <source>
        <dbReference type="EMBL" id="KAK8002122.1"/>
    </source>
</evidence>
<protein>
    <recommendedName>
        <fullName evidence="2">DUF7514 domain-containing protein</fullName>
    </recommendedName>
</protein>
<dbReference type="Proteomes" id="UP001396898">
    <property type="component" value="Unassembled WGS sequence"/>
</dbReference>
<feature type="compositionally biased region" description="Low complexity" evidence="1">
    <location>
        <begin position="107"/>
        <end position="116"/>
    </location>
</feature>
<proteinExistence type="predicted"/>
<dbReference type="PANTHER" id="PTHR39611">
    <property type="entry name" value="HYDROXYPROLINE-RICH GLYCOPROTEIN DZ-HRGP-RELATED"/>
    <property type="match status" value="1"/>
</dbReference>
<gene>
    <name evidence="3" type="ORF">PG991_014344</name>
</gene>
<feature type="domain" description="DUF7514" evidence="2">
    <location>
        <begin position="224"/>
        <end position="336"/>
    </location>
</feature>
<evidence type="ECO:0000313" key="4">
    <source>
        <dbReference type="Proteomes" id="UP001396898"/>
    </source>
</evidence>
<reference evidence="3 4" key="1">
    <citation type="submission" date="2023-01" db="EMBL/GenBank/DDBJ databases">
        <title>Analysis of 21 Apiospora genomes using comparative genomics revels a genus with tremendous synthesis potential of carbohydrate active enzymes and secondary metabolites.</title>
        <authorList>
            <person name="Sorensen T."/>
        </authorList>
    </citation>
    <scope>NUCLEOTIDE SEQUENCE [LARGE SCALE GENOMIC DNA]</scope>
    <source>
        <strain evidence="3 4">CBS 20057</strain>
    </source>
</reference>